<accession>A0AAQ3MZG0</accession>
<evidence type="ECO:0000313" key="3">
    <source>
        <dbReference type="Proteomes" id="UP001374535"/>
    </source>
</evidence>
<dbReference type="AlphaFoldDB" id="A0AAQ3MZG0"/>
<sequence length="103" mass="10639">SQVLAQILLSRPVQVGDALHSSVGLPPALNVATAKVGKLEITVELLTLPSVSNVQTEPIVVHIDRLDLVLEENSDFDASLSSNCSAPSAASAKGSGYGFADKV</sequence>
<organism evidence="2 3">
    <name type="scientific">Vigna mungo</name>
    <name type="common">Black gram</name>
    <name type="synonym">Phaseolus mungo</name>
    <dbReference type="NCBI Taxonomy" id="3915"/>
    <lineage>
        <taxon>Eukaryota</taxon>
        <taxon>Viridiplantae</taxon>
        <taxon>Streptophyta</taxon>
        <taxon>Embryophyta</taxon>
        <taxon>Tracheophyta</taxon>
        <taxon>Spermatophyta</taxon>
        <taxon>Magnoliopsida</taxon>
        <taxon>eudicotyledons</taxon>
        <taxon>Gunneridae</taxon>
        <taxon>Pentapetalae</taxon>
        <taxon>rosids</taxon>
        <taxon>fabids</taxon>
        <taxon>Fabales</taxon>
        <taxon>Fabaceae</taxon>
        <taxon>Papilionoideae</taxon>
        <taxon>50 kb inversion clade</taxon>
        <taxon>NPAAA clade</taxon>
        <taxon>indigoferoid/millettioid clade</taxon>
        <taxon>Phaseoleae</taxon>
        <taxon>Vigna</taxon>
    </lineage>
</organism>
<dbReference type="PANTHER" id="PTHR22774:SF11">
    <property type="entry name" value="CHOREIN N-TERMINAL DOMAIN-CONTAINING PROTEIN"/>
    <property type="match status" value="1"/>
</dbReference>
<evidence type="ECO:0000256" key="1">
    <source>
        <dbReference type="SAM" id="MobiDB-lite"/>
    </source>
</evidence>
<dbReference type="PANTHER" id="PTHR22774">
    <property type="entry name" value="CHOREIN N-TERMINAL DOMAIN-CONTAINING PROTEIN"/>
    <property type="match status" value="1"/>
</dbReference>
<protein>
    <submittedName>
        <fullName evidence="2">Uncharacterized protein</fullName>
    </submittedName>
</protein>
<reference evidence="2 3" key="1">
    <citation type="journal article" date="2023" name="Life. Sci Alliance">
        <title>Evolutionary insights into 3D genome organization and epigenetic landscape of Vigna mungo.</title>
        <authorList>
            <person name="Junaid A."/>
            <person name="Singh B."/>
            <person name="Bhatia S."/>
        </authorList>
    </citation>
    <scope>NUCLEOTIDE SEQUENCE [LARGE SCALE GENOMIC DNA]</scope>
    <source>
        <strain evidence="2">Urdbean</strain>
    </source>
</reference>
<name>A0AAQ3MZG0_VIGMU</name>
<evidence type="ECO:0000313" key="2">
    <source>
        <dbReference type="EMBL" id="WVZ00750.1"/>
    </source>
</evidence>
<dbReference type="Proteomes" id="UP001374535">
    <property type="component" value="Chromosome 8"/>
</dbReference>
<dbReference type="EMBL" id="CP144693">
    <property type="protein sequence ID" value="WVZ00750.1"/>
    <property type="molecule type" value="Genomic_DNA"/>
</dbReference>
<feature type="non-terminal residue" evidence="2">
    <location>
        <position position="103"/>
    </location>
</feature>
<proteinExistence type="predicted"/>
<gene>
    <name evidence="2" type="ORF">V8G54_026819</name>
</gene>
<keyword evidence="3" id="KW-1185">Reference proteome</keyword>
<dbReference type="InterPro" id="IPR026728">
    <property type="entry name" value="BLTP3A/B"/>
</dbReference>
<feature type="region of interest" description="Disordered" evidence="1">
    <location>
        <begin position="79"/>
        <end position="103"/>
    </location>
</feature>